<evidence type="ECO:0000313" key="2">
    <source>
        <dbReference type="EMBL" id="KAK1845415.1"/>
    </source>
</evidence>
<proteinExistence type="predicted"/>
<evidence type="ECO:0000313" key="3">
    <source>
        <dbReference type="Proteomes" id="UP001243330"/>
    </source>
</evidence>
<protein>
    <recommendedName>
        <fullName evidence="1">DUF6546 domain-containing protein</fullName>
    </recommendedName>
</protein>
<organism evidence="2 3">
    <name type="scientific">Colletotrichum chrysophilum</name>
    <dbReference type="NCBI Taxonomy" id="1836956"/>
    <lineage>
        <taxon>Eukaryota</taxon>
        <taxon>Fungi</taxon>
        <taxon>Dikarya</taxon>
        <taxon>Ascomycota</taxon>
        <taxon>Pezizomycotina</taxon>
        <taxon>Sordariomycetes</taxon>
        <taxon>Hypocreomycetidae</taxon>
        <taxon>Glomerellales</taxon>
        <taxon>Glomerellaceae</taxon>
        <taxon>Colletotrichum</taxon>
        <taxon>Colletotrichum gloeosporioides species complex</taxon>
    </lineage>
</organism>
<name>A0AAD9EE88_9PEZI</name>
<accession>A0AAD9EE88</accession>
<evidence type="ECO:0000259" key="1">
    <source>
        <dbReference type="Pfam" id="PF20183"/>
    </source>
</evidence>
<dbReference type="EMBL" id="JAQOWY010000273">
    <property type="protein sequence ID" value="KAK1845415.1"/>
    <property type="molecule type" value="Genomic_DNA"/>
</dbReference>
<reference evidence="2" key="1">
    <citation type="submission" date="2023-01" db="EMBL/GenBank/DDBJ databases">
        <title>Colletotrichum chrysophilum M932 genome sequence.</title>
        <authorList>
            <person name="Baroncelli R."/>
        </authorList>
    </citation>
    <scope>NUCLEOTIDE SEQUENCE</scope>
    <source>
        <strain evidence="2">M932</strain>
    </source>
</reference>
<keyword evidence="3" id="KW-1185">Reference proteome</keyword>
<comment type="caution">
    <text evidence="2">The sequence shown here is derived from an EMBL/GenBank/DDBJ whole genome shotgun (WGS) entry which is preliminary data.</text>
</comment>
<feature type="domain" description="DUF6546" evidence="1">
    <location>
        <begin position="110"/>
        <end position="299"/>
    </location>
</feature>
<sequence>MSSGYSIEKATSSRHYHDPRHDWVAGFRHAASPRSAIRKVFHSVMEQGPFDSGQLELQWWDQLPAVPAVTGLLLRQQNRRRWKPQSLAHMFARFPRLEELHYEPWREWDFPQHITDKDGVDLAQCDSLRKPDPAVSRILALASLKLEHLAASFIVDASSFFEIQPAWEWPSLISLTLTSRLLRPDGNLVEIEAMLRAAAAAAAAVKMPKLVTMEIWNGRKGLSSLFRYQAFRNMAQAVVLWRGTWKFVMKPSIIRAWEAVMHQYNSWRLDFVQERLDAKATKCRGDAIQDLMHANQIIRPVSLRQIQIEQKALEGVDTVYC</sequence>
<dbReference type="AlphaFoldDB" id="A0AAD9EE88"/>
<dbReference type="Proteomes" id="UP001243330">
    <property type="component" value="Unassembled WGS sequence"/>
</dbReference>
<dbReference type="Pfam" id="PF20183">
    <property type="entry name" value="DUF6546"/>
    <property type="match status" value="1"/>
</dbReference>
<dbReference type="InterPro" id="IPR046676">
    <property type="entry name" value="DUF6546"/>
</dbReference>
<gene>
    <name evidence="2" type="ORF">CCHR01_11965</name>
</gene>